<dbReference type="AlphaFoldDB" id="A0A212FNZ6"/>
<gene>
    <name evidence="1" type="ORF">KGM_202877B</name>
</gene>
<evidence type="ECO:0000313" key="1">
    <source>
        <dbReference type="EMBL" id="OWR55476.1"/>
    </source>
</evidence>
<dbReference type="EMBL" id="AGBW02004000">
    <property type="protein sequence ID" value="OWR55476.1"/>
    <property type="molecule type" value="Genomic_DNA"/>
</dbReference>
<sequence>LFYGLLLQTILARHATFLPRPDSIPFPLDKDAGEDLAARHLLLQWETFIRSHHYRAK</sequence>
<accession>A0A212FNZ6</accession>
<name>A0A212FNZ6_DANPL</name>
<keyword evidence="2" id="KW-1185">Reference proteome</keyword>
<comment type="caution">
    <text evidence="1">The sequence shown here is derived from an EMBL/GenBank/DDBJ whole genome shotgun (WGS) entry which is preliminary data.</text>
</comment>
<feature type="non-terminal residue" evidence="1">
    <location>
        <position position="1"/>
    </location>
</feature>
<protein>
    <submittedName>
        <fullName evidence="1">Ionotropic GABA-aminobutyric acid receptor GRD</fullName>
    </submittedName>
</protein>
<dbReference type="InParanoid" id="A0A212FNZ6"/>
<dbReference type="KEGG" id="dpl:KGM_202877B"/>
<organism evidence="1 2">
    <name type="scientific">Danaus plexippus plexippus</name>
    <dbReference type="NCBI Taxonomy" id="278856"/>
    <lineage>
        <taxon>Eukaryota</taxon>
        <taxon>Metazoa</taxon>
        <taxon>Ecdysozoa</taxon>
        <taxon>Arthropoda</taxon>
        <taxon>Hexapoda</taxon>
        <taxon>Insecta</taxon>
        <taxon>Pterygota</taxon>
        <taxon>Neoptera</taxon>
        <taxon>Endopterygota</taxon>
        <taxon>Lepidoptera</taxon>
        <taxon>Glossata</taxon>
        <taxon>Ditrysia</taxon>
        <taxon>Papilionoidea</taxon>
        <taxon>Nymphalidae</taxon>
        <taxon>Danainae</taxon>
        <taxon>Danaini</taxon>
        <taxon>Danaina</taxon>
        <taxon>Danaus</taxon>
        <taxon>Danaus</taxon>
    </lineage>
</organism>
<evidence type="ECO:0000313" key="2">
    <source>
        <dbReference type="Proteomes" id="UP000007151"/>
    </source>
</evidence>
<dbReference type="Proteomes" id="UP000007151">
    <property type="component" value="Unassembled WGS sequence"/>
</dbReference>
<keyword evidence="1" id="KW-0675">Receptor</keyword>
<proteinExistence type="predicted"/>
<reference evidence="1 2" key="1">
    <citation type="journal article" date="2011" name="Cell">
        <title>The monarch butterfly genome yields insights into long-distance migration.</title>
        <authorList>
            <person name="Zhan S."/>
            <person name="Merlin C."/>
            <person name="Boore J.L."/>
            <person name="Reppert S.M."/>
        </authorList>
    </citation>
    <scope>NUCLEOTIDE SEQUENCE [LARGE SCALE GENOMIC DNA]</scope>
    <source>
        <strain evidence="1">F-2</strain>
    </source>
</reference>